<evidence type="ECO:0000313" key="3">
    <source>
        <dbReference type="EMBL" id="SVB56485.1"/>
    </source>
</evidence>
<evidence type="ECO:0008006" key="4">
    <source>
        <dbReference type="Google" id="ProtNLM"/>
    </source>
</evidence>
<gene>
    <name evidence="3" type="ORF">METZ01_LOCUS209339</name>
</gene>
<evidence type="ECO:0000259" key="1">
    <source>
        <dbReference type="Pfam" id="PF07583"/>
    </source>
</evidence>
<organism evidence="3">
    <name type="scientific">marine metagenome</name>
    <dbReference type="NCBI Taxonomy" id="408172"/>
    <lineage>
        <taxon>unclassified sequences</taxon>
        <taxon>metagenomes</taxon>
        <taxon>ecological metagenomes</taxon>
    </lineage>
</organism>
<name>A0A382F1F9_9ZZZZ</name>
<proteinExistence type="predicted"/>
<dbReference type="InterPro" id="IPR011444">
    <property type="entry name" value="DUF1549"/>
</dbReference>
<protein>
    <recommendedName>
        <fullName evidence="4">DUF1549 domain-containing protein</fullName>
    </recommendedName>
</protein>
<feature type="non-terminal residue" evidence="3">
    <location>
        <position position="503"/>
    </location>
</feature>
<dbReference type="Pfam" id="PF07587">
    <property type="entry name" value="PSD1"/>
    <property type="match status" value="1"/>
</dbReference>
<accession>A0A382F1F9</accession>
<feature type="domain" description="DUF1553" evidence="2">
    <location>
        <begin position="430"/>
        <end position="503"/>
    </location>
</feature>
<dbReference type="AlphaFoldDB" id="A0A382F1F9"/>
<dbReference type="EMBL" id="UINC01047336">
    <property type="protein sequence ID" value="SVB56485.1"/>
    <property type="molecule type" value="Genomic_DNA"/>
</dbReference>
<dbReference type="PANTHER" id="PTHR35889:SF3">
    <property type="entry name" value="F-BOX DOMAIN-CONTAINING PROTEIN"/>
    <property type="match status" value="1"/>
</dbReference>
<reference evidence="3" key="1">
    <citation type="submission" date="2018-05" db="EMBL/GenBank/DDBJ databases">
        <authorList>
            <person name="Lanie J.A."/>
            <person name="Ng W.-L."/>
            <person name="Kazmierczak K.M."/>
            <person name="Andrzejewski T.M."/>
            <person name="Davidsen T.M."/>
            <person name="Wayne K.J."/>
            <person name="Tettelin H."/>
            <person name="Glass J.I."/>
            <person name="Rusch D."/>
            <person name="Podicherti R."/>
            <person name="Tsui H.-C.T."/>
            <person name="Winkler M.E."/>
        </authorList>
    </citation>
    <scope>NUCLEOTIDE SEQUENCE</scope>
</reference>
<dbReference type="Pfam" id="PF07583">
    <property type="entry name" value="PSCyt2"/>
    <property type="match status" value="1"/>
</dbReference>
<evidence type="ECO:0000259" key="2">
    <source>
        <dbReference type="Pfam" id="PF07587"/>
    </source>
</evidence>
<dbReference type="PANTHER" id="PTHR35889">
    <property type="entry name" value="CYCLOINULO-OLIGOSACCHARIDE FRUCTANOTRANSFERASE-RELATED"/>
    <property type="match status" value="1"/>
</dbReference>
<feature type="domain" description="DUF1549" evidence="1">
    <location>
        <begin position="51"/>
        <end position="254"/>
    </location>
</feature>
<sequence>MKLHVVMLFCLYVSPMIAAEFTKDQRAWWSFQPVRKPTVPITGKGWAKNAIDSFIARKFHETKLTPAPEANKRTLIRRVTFDLTGLPPSGEEIKGFLNDSSPNAYENLVDRLLASPRYGERQASFWLDIVRYADSDGYRADHFRPEAWRYRDYVIKSFNKDKPYNQFVREQLAGDEINPGNREALIATMFLRHWIYEHNQRDVETQWSEILVDVTNVTADTFLGLGIQCARCHDHKFDPILQKDYFRMQAFFTPMLPRASMPVGTVTERAKYLTDHRKWLLDTDALRRQIRAIEHPVLLKHATKEGFDKFIDKIKKMIRKRPEERAEYERQIAEMSERQFDVEPDKLPERLKGVTKTEWEKLRAQLKKYDSAKPMPLPQVKFVISDAGPNAPPTRIPKKGTLVEPGFPSILDPADAQITPPPAALQSTGRRTALANWIVRADNPFTTRVIVNRLWQQHFGRGLAANTSDFGKLGTPPTHSKLLNWLATRLVADGWSLKKLHRL</sequence>
<dbReference type="InterPro" id="IPR022655">
    <property type="entry name" value="DUF1553"/>
</dbReference>